<dbReference type="Proteomes" id="UP000050640">
    <property type="component" value="Unplaced"/>
</dbReference>
<accession>A0A0R3S5Y5</accession>
<feature type="compositionally biased region" description="Basic and acidic residues" evidence="1">
    <location>
        <begin position="31"/>
        <end position="45"/>
    </location>
</feature>
<reference evidence="3" key="1">
    <citation type="submission" date="2017-02" db="UniProtKB">
        <authorList>
            <consortium name="WormBaseParasite"/>
        </authorList>
    </citation>
    <scope>IDENTIFICATION</scope>
</reference>
<feature type="region of interest" description="Disordered" evidence="1">
    <location>
        <begin position="1"/>
        <end position="45"/>
    </location>
</feature>
<name>A0A0R3S5Y5_9BILA</name>
<keyword evidence="2" id="KW-1185">Reference proteome</keyword>
<sequence length="45" mass="5322">MHRRGSDNSVRIESTTISGRFAPSLQHMRKFTRDKVNDNDKVNYR</sequence>
<feature type="compositionally biased region" description="Polar residues" evidence="1">
    <location>
        <begin position="7"/>
        <end position="18"/>
    </location>
</feature>
<proteinExistence type="predicted"/>
<protein>
    <submittedName>
        <fullName evidence="3">Uncharacterized protein</fullName>
    </submittedName>
</protein>
<organism evidence="2 3">
    <name type="scientific">Elaeophora elaphi</name>
    <dbReference type="NCBI Taxonomy" id="1147741"/>
    <lineage>
        <taxon>Eukaryota</taxon>
        <taxon>Metazoa</taxon>
        <taxon>Ecdysozoa</taxon>
        <taxon>Nematoda</taxon>
        <taxon>Chromadorea</taxon>
        <taxon>Rhabditida</taxon>
        <taxon>Spirurina</taxon>
        <taxon>Spiruromorpha</taxon>
        <taxon>Filarioidea</taxon>
        <taxon>Onchocercidae</taxon>
        <taxon>Elaeophora</taxon>
    </lineage>
</organism>
<evidence type="ECO:0000256" key="1">
    <source>
        <dbReference type="SAM" id="MobiDB-lite"/>
    </source>
</evidence>
<evidence type="ECO:0000313" key="3">
    <source>
        <dbReference type="WBParaSite" id="EEL_0001020401-mRNA-1"/>
    </source>
</evidence>
<evidence type="ECO:0000313" key="2">
    <source>
        <dbReference type="Proteomes" id="UP000050640"/>
    </source>
</evidence>
<dbReference type="WBParaSite" id="EEL_0001020401-mRNA-1">
    <property type="protein sequence ID" value="EEL_0001020401-mRNA-1"/>
    <property type="gene ID" value="EEL_0001020401"/>
</dbReference>
<dbReference type="AlphaFoldDB" id="A0A0R3S5Y5"/>